<dbReference type="PROSITE" id="PS51186">
    <property type="entry name" value="GNAT"/>
    <property type="match status" value="1"/>
</dbReference>
<dbReference type="FunFam" id="3.40.630.30:FF:000047">
    <property type="entry name" value="Acetyltransferase, GNAT family"/>
    <property type="match status" value="1"/>
</dbReference>
<sequence length="246" mass="27714">MVTNAMETNEYGQPIGEALSDWRPARLPDAQRLEGRYCVLERLDPDRHAEDLYAAHSSAPDGRDWTYMPVGPFDSVEDHHAWVIDAAAQTDPRHYAVVDTRTGRALGTLSLMRHDPENGAIEVGYVAFSPLLQRTPASTEAQYLLMRHAFDDLGYRRYEWKCNSLNEPSLRAAARLGFTFEGTFRQAQVVKGRNRDTSWFSLLDTEWPRVRSAFEAWLAPSNFTAAGEQITSLQAAQAPQAKTLRA</sequence>
<dbReference type="EMBL" id="QNSB01000004">
    <property type="protein sequence ID" value="RBP72297.1"/>
    <property type="molecule type" value="Genomic_DNA"/>
</dbReference>
<reference evidence="2 3" key="1">
    <citation type="submission" date="2018-06" db="EMBL/GenBank/DDBJ databases">
        <title>Freshwater and sediment microbial communities from various areas in North America, analyzing microbe dynamics in response to fracking.</title>
        <authorList>
            <person name="Lamendella R."/>
        </authorList>
    </citation>
    <scope>NUCLEOTIDE SEQUENCE [LARGE SCALE GENOMIC DNA]</scope>
    <source>
        <strain evidence="2 3">3b_TX</strain>
    </source>
</reference>
<dbReference type="InterPro" id="IPR051908">
    <property type="entry name" value="Ribosomal_N-acetyltransferase"/>
</dbReference>
<dbReference type="Gene3D" id="3.40.630.30">
    <property type="match status" value="1"/>
</dbReference>
<dbReference type="AlphaFoldDB" id="A0A366ILI9"/>
<evidence type="ECO:0000313" key="2">
    <source>
        <dbReference type="EMBL" id="RBP72297.1"/>
    </source>
</evidence>
<organism evidence="2 3">
    <name type="scientific">Brevibacterium celere</name>
    <dbReference type="NCBI Taxonomy" id="225845"/>
    <lineage>
        <taxon>Bacteria</taxon>
        <taxon>Bacillati</taxon>
        <taxon>Actinomycetota</taxon>
        <taxon>Actinomycetes</taxon>
        <taxon>Micrococcales</taxon>
        <taxon>Brevibacteriaceae</taxon>
        <taxon>Brevibacterium</taxon>
    </lineage>
</organism>
<dbReference type="RefSeq" id="WP_113903925.1">
    <property type="nucleotide sequence ID" value="NZ_QNSB01000004.1"/>
</dbReference>
<keyword evidence="2" id="KW-0808">Transferase</keyword>
<feature type="domain" description="N-acetyltransferase" evidence="1">
    <location>
        <begin position="38"/>
        <end position="196"/>
    </location>
</feature>
<dbReference type="Pfam" id="PF13302">
    <property type="entry name" value="Acetyltransf_3"/>
    <property type="match status" value="1"/>
</dbReference>
<gene>
    <name evidence="2" type="ORF">DFO65_104255</name>
</gene>
<dbReference type="GO" id="GO:0008999">
    <property type="term" value="F:protein-N-terminal-alanine acetyltransferase activity"/>
    <property type="evidence" value="ECO:0007669"/>
    <property type="project" value="TreeGrafter"/>
</dbReference>
<proteinExistence type="predicted"/>
<comment type="caution">
    <text evidence="2">The sequence shown here is derived from an EMBL/GenBank/DDBJ whole genome shotgun (WGS) entry which is preliminary data.</text>
</comment>
<evidence type="ECO:0000313" key="3">
    <source>
        <dbReference type="Proteomes" id="UP000253509"/>
    </source>
</evidence>
<accession>A0A366ILI9</accession>
<dbReference type="PANTHER" id="PTHR43441:SF2">
    <property type="entry name" value="FAMILY ACETYLTRANSFERASE, PUTATIVE (AFU_ORTHOLOGUE AFUA_7G00850)-RELATED"/>
    <property type="match status" value="1"/>
</dbReference>
<keyword evidence="3" id="KW-1185">Reference proteome</keyword>
<dbReference type="GO" id="GO:1990189">
    <property type="term" value="F:protein N-terminal-serine acetyltransferase activity"/>
    <property type="evidence" value="ECO:0007669"/>
    <property type="project" value="TreeGrafter"/>
</dbReference>
<name>A0A366ILI9_9MICO</name>
<dbReference type="InterPro" id="IPR000182">
    <property type="entry name" value="GNAT_dom"/>
</dbReference>
<evidence type="ECO:0000259" key="1">
    <source>
        <dbReference type="PROSITE" id="PS51186"/>
    </source>
</evidence>
<dbReference type="InterPro" id="IPR016181">
    <property type="entry name" value="Acyl_CoA_acyltransferase"/>
</dbReference>
<protein>
    <submittedName>
        <fullName evidence="2">RimJ/RimL family protein N-acetyltransferase</fullName>
    </submittedName>
</protein>
<dbReference type="Proteomes" id="UP000253509">
    <property type="component" value="Unassembled WGS sequence"/>
</dbReference>
<dbReference type="SUPFAM" id="SSF55729">
    <property type="entry name" value="Acyl-CoA N-acyltransferases (Nat)"/>
    <property type="match status" value="1"/>
</dbReference>
<dbReference type="PANTHER" id="PTHR43441">
    <property type="entry name" value="RIBOSOMAL-PROTEIN-SERINE ACETYLTRANSFERASE"/>
    <property type="match status" value="1"/>
</dbReference>